<evidence type="ECO:0000256" key="1">
    <source>
        <dbReference type="SAM" id="Coils"/>
    </source>
</evidence>
<feature type="compositionally biased region" description="Polar residues" evidence="2">
    <location>
        <begin position="102"/>
        <end position="111"/>
    </location>
</feature>
<feature type="compositionally biased region" description="Basic and acidic residues" evidence="2">
    <location>
        <begin position="557"/>
        <end position="569"/>
    </location>
</feature>
<feature type="compositionally biased region" description="Polar residues" evidence="2">
    <location>
        <begin position="742"/>
        <end position="757"/>
    </location>
</feature>
<accession>A0ABN8P9A1</accession>
<reference evidence="4 5" key="1">
    <citation type="submission" date="2022-05" db="EMBL/GenBank/DDBJ databases">
        <authorList>
            <consortium name="Genoscope - CEA"/>
            <person name="William W."/>
        </authorList>
    </citation>
    <scope>NUCLEOTIDE SEQUENCE [LARGE SCALE GENOMIC DNA]</scope>
</reference>
<name>A0ABN8P9A1_9CNID</name>
<feature type="compositionally biased region" description="Polar residues" evidence="2">
    <location>
        <begin position="699"/>
        <end position="709"/>
    </location>
</feature>
<feature type="compositionally biased region" description="Low complexity" evidence="2">
    <location>
        <begin position="913"/>
        <end position="924"/>
    </location>
</feature>
<dbReference type="InterPro" id="IPR056565">
    <property type="entry name" value="Fn3_ATF7IP"/>
</dbReference>
<gene>
    <name evidence="4" type="ORF">PLOB_00040216</name>
</gene>
<dbReference type="EMBL" id="CALNXK010000061">
    <property type="protein sequence ID" value="CAH3138575.1"/>
    <property type="molecule type" value="Genomic_DNA"/>
</dbReference>
<feature type="compositionally biased region" description="Low complexity" evidence="2">
    <location>
        <begin position="888"/>
        <end position="905"/>
    </location>
</feature>
<dbReference type="PANTHER" id="PTHR23210">
    <property type="entry name" value="ACTIVATING TRANSCRIPTION FACTOR 7 INTERACTING PROTEIN"/>
    <property type="match status" value="1"/>
</dbReference>
<feature type="region of interest" description="Disordered" evidence="2">
    <location>
        <begin position="742"/>
        <end position="770"/>
    </location>
</feature>
<feature type="region of interest" description="Disordered" evidence="2">
    <location>
        <begin position="888"/>
        <end position="947"/>
    </location>
</feature>
<sequence>MKNQIFHPSFFSLSEMPSKHATNEAHVVKVTKQGDTGSASQATANELLSKEPQVESGQDNINQALNCSRDKPSEIAVTGVRRSSRQRVPARRLSTGYEKTEPNNQQKQSITARMHPGSISVKNASYHGASNSTNSRSLRPSSDKHEKAVRKTHESQTSSVQIISERMQAFRDVDRQGSSSANAPDLPDLAPRRNDIEDTRTRLVIRDSNDVFRRRFRKALKDLVAKRMLKFQQTSMYNETVSALKKKVVNLERRNRELEEKADRLQGFITNLQNENEEERTQTVSRGTQVSMGMILSRAAVASSQAETRVPVSTDGQTTLYSSPDGPVIVSVCGQQVNSAPPGAGSSQTNKGCNFTPHEAVSVSVAMRSVQDNYPYPQILNVCSVISSESQSVLHHAPQQFSSKDSFVLPEHRLMDSRSGHRSGCNGNEATHMRASNVPMPKPGAALNLPANTSGTGRQQRLASSYTPFLANQKEAQSVHRIATVHPQQIFPAPDTTLHTVSQQNAHMTQIQQNALLPTNQGEAKADPARPDSFSKSRDIRSVASLAPQGQQAVADAKNDHPKGCDKRLRNIPSTKCPPSGYRIREFHELLPHSYPNVRRYHWEETSFYRATSCLRGETALASKQQTSQIERPLRECVCCPPDTSQQNTRQGQANVFQPHVQQQERPDLPRVNAQRVGTNAHFSLQPQSSQQGLPTTSHSNNSQLSRFSGPTAEGLGRPSHLSSATIPVAPLSAQNGLPIQLQEAPNGSSQTYSRSLPTHPEKHLHSNHPRFPFHRQEHAMPSGSPHTEAYWQVRGNEKQLYHGANMQIVPGGGDGNLRNYYLHSQRQQPQQQNVAQLHLQQQHLHQKEHETQQLQQHHQQQGPQQQQLTLKQLQQQQKQRFLIKQQLQWRQQQHQPQHRPQQPVEQRHCYHQKQPYRQQQQHQLMKRQEQQWQQRQPQSSQQQVRVNRYQLQHEEQNQHQQQQQQQPPPSWLVHYQQRAEYLQPPTSSYQVAQTRVCSHSPPTTKPQWQQGFHLSVPPAPSQGTSIPRKSFCSTSSNGSAVVQVGSQASLTQTENARTGSDLSWQGARDMTGIQNGNGINIGPNQSNLATPVQTSHQQVGVSGKNVTEFSANAPHTLQAVVCQAGNISSQPPPDDTTCGSITAVPYANIPCSSSAGSTLKASTVYSVSGPSRPSSSLDETNSRPIVSSVCRERQENRTFVMPRSHSGGSVPAKTSLLESEGEVDLSINSRVTKKDLMLNRPIFQSIEDTPPPLPAESERKSPFTDINSTGHSETKPVADEGKELFETCSVEPSRESEPCSVTEKELQTDLDTPGRQPNRQGKPSQSQMLEAPCLIKPILTVQESDNGIVLSWDLQNRENESKVKKYELFAMSSSTETTSSNCWDLLGLVDALDLPMACTLNQFLPGASYSFTVRALTADDRCGMFSDPCSVTFNGSLLTVTEKK</sequence>
<organism evidence="4 5">
    <name type="scientific">Porites lobata</name>
    <dbReference type="NCBI Taxonomy" id="104759"/>
    <lineage>
        <taxon>Eukaryota</taxon>
        <taxon>Metazoa</taxon>
        <taxon>Cnidaria</taxon>
        <taxon>Anthozoa</taxon>
        <taxon>Hexacorallia</taxon>
        <taxon>Scleractinia</taxon>
        <taxon>Fungiina</taxon>
        <taxon>Poritidae</taxon>
        <taxon>Porites</taxon>
    </lineage>
</organism>
<feature type="coiled-coil region" evidence="1">
    <location>
        <begin position="241"/>
        <end position="282"/>
    </location>
</feature>
<feature type="region of interest" description="Disordered" evidence="2">
    <location>
        <begin position="826"/>
        <end position="873"/>
    </location>
</feature>
<feature type="compositionally biased region" description="Low complexity" evidence="2">
    <location>
        <begin position="826"/>
        <end position="844"/>
    </location>
</feature>
<feature type="region of interest" description="Disordered" evidence="2">
    <location>
        <begin position="685"/>
        <end position="724"/>
    </location>
</feature>
<dbReference type="PROSITE" id="PS50853">
    <property type="entry name" value="FN3"/>
    <property type="match status" value="1"/>
</dbReference>
<evidence type="ECO:0000313" key="4">
    <source>
        <dbReference type="EMBL" id="CAH3138575.1"/>
    </source>
</evidence>
<feature type="compositionally biased region" description="Low complexity" evidence="2">
    <location>
        <begin position="931"/>
        <end position="947"/>
    </location>
</feature>
<feature type="compositionally biased region" description="Low complexity" evidence="2">
    <location>
        <begin position="685"/>
        <end position="698"/>
    </location>
</feature>
<dbReference type="InterPro" id="IPR026085">
    <property type="entry name" value="ATF7-int"/>
</dbReference>
<feature type="compositionally biased region" description="Low complexity" evidence="2">
    <location>
        <begin position="853"/>
        <end position="873"/>
    </location>
</feature>
<evidence type="ECO:0000256" key="2">
    <source>
        <dbReference type="SAM" id="MobiDB-lite"/>
    </source>
</evidence>
<feature type="compositionally biased region" description="Polar residues" evidence="2">
    <location>
        <begin position="1316"/>
        <end position="1328"/>
    </location>
</feature>
<feature type="compositionally biased region" description="Polar residues" evidence="2">
    <location>
        <begin position="120"/>
        <end position="140"/>
    </location>
</feature>
<dbReference type="Proteomes" id="UP001159405">
    <property type="component" value="Unassembled WGS sequence"/>
</dbReference>
<evidence type="ECO:0000259" key="3">
    <source>
        <dbReference type="PROSITE" id="PS50853"/>
    </source>
</evidence>
<feature type="region of interest" description="Disordered" evidence="2">
    <location>
        <begin position="1245"/>
        <end position="1328"/>
    </location>
</feature>
<feature type="compositionally biased region" description="Basic and acidic residues" evidence="2">
    <location>
        <begin position="1273"/>
        <end position="1286"/>
    </location>
</feature>
<keyword evidence="5" id="KW-1185">Reference proteome</keyword>
<protein>
    <recommendedName>
        <fullName evidence="3">Fibronectin type-III domain-containing protein</fullName>
    </recommendedName>
</protein>
<feature type="compositionally biased region" description="Basic and acidic residues" evidence="2">
    <location>
        <begin position="1293"/>
        <end position="1308"/>
    </location>
</feature>
<feature type="region of interest" description="Disordered" evidence="2">
    <location>
        <begin position="76"/>
        <end position="159"/>
    </location>
</feature>
<feature type="region of interest" description="Disordered" evidence="2">
    <location>
        <begin position="546"/>
        <end position="572"/>
    </location>
</feature>
<dbReference type="InterPro" id="IPR036116">
    <property type="entry name" value="FN3_sf"/>
</dbReference>
<comment type="caution">
    <text evidence="4">The sequence shown here is derived from an EMBL/GenBank/DDBJ whole genome shotgun (WGS) entry which is preliminary data.</text>
</comment>
<feature type="compositionally biased region" description="Basic and acidic residues" evidence="2">
    <location>
        <begin position="141"/>
        <end position="154"/>
    </location>
</feature>
<feature type="region of interest" description="Disordered" evidence="2">
    <location>
        <begin position="172"/>
        <end position="194"/>
    </location>
</feature>
<dbReference type="InterPro" id="IPR013783">
    <property type="entry name" value="Ig-like_fold"/>
</dbReference>
<evidence type="ECO:0000313" key="5">
    <source>
        <dbReference type="Proteomes" id="UP001159405"/>
    </source>
</evidence>
<dbReference type="Pfam" id="PF16794">
    <property type="entry name" value="fn3_4"/>
    <property type="match status" value="1"/>
</dbReference>
<proteinExistence type="predicted"/>
<feature type="domain" description="Fibronectin type-III" evidence="3">
    <location>
        <begin position="1332"/>
        <end position="1437"/>
    </location>
</feature>
<keyword evidence="1" id="KW-0175">Coiled coil</keyword>
<dbReference type="Gene3D" id="2.60.40.10">
    <property type="entry name" value="Immunoglobulins"/>
    <property type="match status" value="1"/>
</dbReference>
<dbReference type="InterPro" id="IPR003961">
    <property type="entry name" value="FN3_dom"/>
</dbReference>
<dbReference type="SUPFAM" id="SSF49265">
    <property type="entry name" value="Fibronectin type III"/>
    <property type="match status" value="1"/>
</dbReference>
<dbReference type="PANTHER" id="PTHR23210:SF26">
    <property type="entry name" value="ACTIVATING TRANSCRIPTION FACTOR 7-INTERACTING PROTEIN 1"/>
    <property type="match status" value="1"/>
</dbReference>